<dbReference type="EMBL" id="MU006753">
    <property type="protein sequence ID" value="KAF2621601.1"/>
    <property type="molecule type" value="Genomic_DNA"/>
</dbReference>
<protein>
    <submittedName>
        <fullName evidence="1">Uncharacterized protein</fullName>
    </submittedName>
</protein>
<gene>
    <name evidence="1" type="ORF">BU25DRAFT_426363</name>
</gene>
<evidence type="ECO:0000313" key="1">
    <source>
        <dbReference type="EMBL" id="KAF2621601.1"/>
    </source>
</evidence>
<accession>A0ACB6RI86</accession>
<name>A0ACB6RI86_9PLEO</name>
<reference evidence="1" key="1">
    <citation type="journal article" date="2020" name="Stud. Mycol.">
        <title>101 Dothideomycetes genomes: a test case for predicting lifestyles and emergence of pathogens.</title>
        <authorList>
            <person name="Haridas S."/>
            <person name="Albert R."/>
            <person name="Binder M."/>
            <person name="Bloem J."/>
            <person name="Labutti K."/>
            <person name="Salamov A."/>
            <person name="Andreopoulos B."/>
            <person name="Baker S."/>
            <person name="Barry K."/>
            <person name="Bills G."/>
            <person name="Bluhm B."/>
            <person name="Cannon C."/>
            <person name="Castanera R."/>
            <person name="Culley D."/>
            <person name="Daum C."/>
            <person name="Ezra D."/>
            <person name="Gonzalez J."/>
            <person name="Henrissat B."/>
            <person name="Kuo A."/>
            <person name="Liang C."/>
            <person name="Lipzen A."/>
            <person name="Lutzoni F."/>
            <person name="Magnuson J."/>
            <person name="Mondo S."/>
            <person name="Nolan M."/>
            <person name="Ohm R."/>
            <person name="Pangilinan J."/>
            <person name="Park H.-J."/>
            <person name="Ramirez L."/>
            <person name="Alfaro M."/>
            <person name="Sun H."/>
            <person name="Tritt A."/>
            <person name="Yoshinaga Y."/>
            <person name="Zwiers L.-H."/>
            <person name="Turgeon B."/>
            <person name="Goodwin S."/>
            <person name="Spatafora J."/>
            <person name="Crous P."/>
            <person name="Grigoriev I."/>
        </authorList>
    </citation>
    <scope>NUCLEOTIDE SEQUENCE</scope>
    <source>
        <strain evidence="1">CBS 525.71</strain>
    </source>
</reference>
<proteinExistence type="predicted"/>
<dbReference type="Proteomes" id="UP000799754">
    <property type="component" value="Unassembled WGS sequence"/>
</dbReference>
<organism evidence="1 2">
    <name type="scientific">Macroventuria anomochaeta</name>
    <dbReference type="NCBI Taxonomy" id="301207"/>
    <lineage>
        <taxon>Eukaryota</taxon>
        <taxon>Fungi</taxon>
        <taxon>Dikarya</taxon>
        <taxon>Ascomycota</taxon>
        <taxon>Pezizomycotina</taxon>
        <taxon>Dothideomycetes</taxon>
        <taxon>Pleosporomycetidae</taxon>
        <taxon>Pleosporales</taxon>
        <taxon>Pleosporineae</taxon>
        <taxon>Didymellaceae</taxon>
        <taxon>Macroventuria</taxon>
    </lineage>
</organism>
<keyword evidence="2" id="KW-1185">Reference proteome</keyword>
<comment type="caution">
    <text evidence="1">The sequence shown here is derived from an EMBL/GenBank/DDBJ whole genome shotgun (WGS) entry which is preliminary data.</text>
</comment>
<sequence>MSPISTPCPIVPSKQAAGKKRAATPEDPNELEYKPSPKRNKPAESSSSYTPINASRGTRGVAVARGVAVSKPSVSKTQQRTAASDRAATVIVIDDPPEEHQAVASAN</sequence>
<evidence type="ECO:0000313" key="2">
    <source>
        <dbReference type="Proteomes" id="UP000799754"/>
    </source>
</evidence>